<reference evidence="1 2" key="1">
    <citation type="submission" date="2020-03" db="EMBL/GenBank/DDBJ databases">
        <title>Hydrogenophaga sp. nov. isolated from cyanobacterial mat.</title>
        <authorList>
            <person name="Thorat V."/>
            <person name="Kirdat K."/>
            <person name="Tiwarekar B."/>
            <person name="Costa E.D."/>
            <person name="Yadav A."/>
        </authorList>
    </citation>
    <scope>NUCLEOTIDE SEQUENCE [LARGE SCALE GENOMIC DNA]</scope>
    <source>
        <strain evidence="1 2">BA0156</strain>
    </source>
</reference>
<evidence type="ECO:0000313" key="2">
    <source>
        <dbReference type="Proteomes" id="UP000503162"/>
    </source>
</evidence>
<organism evidence="1 2">
    <name type="scientific">Hydrogenophaga crocea</name>
    <dbReference type="NCBI Taxonomy" id="2716225"/>
    <lineage>
        <taxon>Bacteria</taxon>
        <taxon>Pseudomonadati</taxon>
        <taxon>Pseudomonadota</taxon>
        <taxon>Betaproteobacteria</taxon>
        <taxon>Burkholderiales</taxon>
        <taxon>Comamonadaceae</taxon>
        <taxon>Hydrogenophaga</taxon>
    </lineage>
</organism>
<dbReference type="EMBL" id="CP049989">
    <property type="protein sequence ID" value="QIM53139.1"/>
    <property type="molecule type" value="Genomic_DNA"/>
</dbReference>
<gene>
    <name evidence="1" type="ORF">G9Q37_13770</name>
</gene>
<proteinExistence type="predicted"/>
<dbReference type="RefSeq" id="WP_166227924.1">
    <property type="nucleotide sequence ID" value="NZ_CP049989.1"/>
</dbReference>
<keyword evidence="2" id="KW-1185">Reference proteome</keyword>
<evidence type="ECO:0000313" key="1">
    <source>
        <dbReference type="EMBL" id="QIM53139.1"/>
    </source>
</evidence>
<dbReference type="KEGG" id="hcz:G9Q37_13770"/>
<name>A0A6G8IJ51_9BURK</name>
<sequence length="231" mass="24743">MPEFPNEQAGRSEQDANSITFAAVPGQHGSVPPAHEESALADATLAAASARFSPACQAGPGMFNSSLLGLLQGWVDGSYPSLGHQEEVSWFLSKRAHALISEWLMNKKLAALELVSPAGTGCVVISRSRVEHVRDSRTSKDSVADAGVVELLGQLFVYGHPKYAPNPGYPNQLLMFDATYKAGDPAAKGESPVAALRFEGAPMAHFRLETAYWMKPAKAQLLVNRALAKKK</sequence>
<protein>
    <submittedName>
        <fullName evidence="1">Uncharacterized protein</fullName>
    </submittedName>
</protein>
<dbReference type="AlphaFoldDB" id="A0A6G8IJ51"/>
<accession>A0A6G8IJ51</accession>
<dbReference type="Proteomes" id="UP000503162">
    <property type="component" value="Chromosome"/>
</dbReference>